<reference evidence="2 3" key="1">
    <citation type="submission" date="2016-03" db="EMBL/GenBank/DDBJ databases">
        <title>Trachymyrmex septentrionalis WGS genome.</title>
        <authorList>
            <person name="Nygaard S."/>
            <person name="Hu H."/>
            <person name="Boomsma J."/>
            <person name="Zhang G."/>
        </authorList>
    </citation>
    <scope>NUCLEOTIDE SEQUENCE [LARGE SCALE GENOMIC DNA]</scope>
    <source>
        <strain evidence="2">Tsep2-gDNA-1</strain>
        <tissue evidence="2">Whole body</tissue>
    </source>
</reference>
<proteinExistence type="predicted"/>
<dbReference type="Proteomes" id="UP000078541">
    <property type="component" value="Unassembled WGS sequence"/>
</dbReference>
<feature type="region of interest" description="Disordered" evidence="1">
    <location>
        <begin position="1"/>
        <end position="28"/>
    </location>
</feature>
<feature type="compositionally biased region" description="Basic and acidic residues" evidence="1">
    <location>
        <begin position="118"/>
        <end position="127"/>
    </location>
</feature>
<accession>A0A195ERP1</accession>
<sequence>QERSVLPKYPRVSPVIRPSPSSSGSTLDCSSNTTLVTNTSPFNSQTALITEKRYFSGDTGKGSNHYYAENLRNNHQKALNRSRIYDPLNKNQDVDYKQLDPLLPSEQNSSINILMDPPDVKEPKDSQEPLPSLEFKREPEQSWLRFAAQVSYHICFIDLYGILFNT</sequence>
<gene>
    <name evidence="2" type="ORF">ALC56_14657</name>
</gene>
<feature type="compositionally biased region" description="Low complexity" evidence="1">
    <location>
        <begin position="13"/>
        <end position="28"/>
    </location>
</feature>
<keyword evidence="3" id="KW-1185">Reference proteome</keyword>
<evidence type="ECO:0000256" key="1">
    <source>
        <dbReference type="SAM" id="MobiDB-lite"/>
    </source>
</evidence>
<evidence type="ECO:0000313" key="2">
    <source>
        <dbReference type="EMBL" id="KYN30846.1"/>
    </source>
</evidence>
<feature type="region of interest" description="Disordered" evidence="1">
    <location>
        <begin position="107"/>
        <end position="133"/>
    </location>
</feature>
<feature type="non-terminal residue" evidence="2">
    <location>
        <position position="1"/>
    </location>
</feature>
<name>A0A195ERP1_9HYME</name>
<organism evidence="2 3">
    <name type="scientific">Trachymyrmex septentrionalis</name>
    <dbReference type="NCBI Taxonomy" id="34720"/>
    <lineage>
        <taxon>Eukaryota</taxon>
        <taxon>Metazoa</taxon>
        <taxon>Ecdysozoa</taxon>
        <taxon>Arthropoda</taxon>
        <taxon>Hexapoda</taxon>
        <taxon>Insecta</taxon>
        <taxon>Pterygota</taxon>
        <taxon>Neoptera</taxon>
        <taxon>Endopterygota</taxon>
        <taxon>Hymenoptera</taxon>
        <taxon>Apocrita</taxon>
        <taxon>Aculeata</taxon>
        <taxon>Formicoidea</taxon>
        <taxon>Formicidae</taxon>
        <taxon>Myrmicinae</taxon>
        <taxon>Trachymyrmex</taxon>
    </lineage>
</organism>
<protein>
    <submittedName>
        <fullName evidence="2">Uncharacterized protein</fullName>
    </submittedName>
</protein>
<dbReference type="EMBL" id="KQ981993">
    <property type="protein sequence ID" value="KYN30846.1"/>
    <property type="molecule type" value="Genomic_DNA"/>
</dbReference>
<evidence type="ECO:0000313" key="3">
    <source>
        <dbReference type="Proteomes" id="UP000078541"/>
    </source>
</evidence>
<dbReference type="AlphaFoldDB" id="A0A195ERP1"/>
<dbReference type="STRING" id="34720.A0A195ERP1"/>